<evidence type="ECO:0000313" key="9">
    <source>
        <dbReference type="EMBL" id="AHZ46810.1"/>
    </source>
</evidence>
<dbReference type="AlphaFoldDB" id="A0A059U178"/>
<evidence type="ECO:0000256" key="6">
    <source>
        <dbReference type="SAM" id="Coils"/>
    </source>
</evidence>
<dbReference type="InterPro" id="IPR051162">
    <property type="entry name" value="T4SS_component"/>
</dbReference>
<dbReference type="Gene3D" id="3.40.50.300">
    <property type="entry name" value="P-loop containing nucleotide triphosphate hydrolases"/>
    <property type="match status" value="2"/>
</dbReference>
<evidence type="ECO:0000256" key="2">
    <source>
        <dbReference type="ARBA" id="ARBA00022741"/>
    </source>
</evidence>
<dbReference type="EMBL" id="KJ009324">
    <property type="protein sequence ID" value="AHZ46810.1"/>
    <property type="molecule type" value="Genomic_DNA"/>
</dbReference>
<dbReference type="NCBIfam" id="TIGR00929">
    <property type="entry name" value="VirB4_CagE"/>
    <property type="match status" value="1"/>
</dbReference>
<dbReference type="InterPro" id="IPR027417">
    <property type="entry name" value="P-loop_NTPase"/>
</dbReference>
<dbReference type="InterPro" id="IPR043964">
    <property type="entry name" value="P-loop_TraG"/>
</dbReference>
<keyword evidence="6" id="KW-0175">Coiled coil</keyword>
<reference evidence="9" key="1">
    <citation type="journal article" date="2014" name="Appl. Environ. Microbiol.">
        <title>A Novel Angular Dioxygenase Gene Cluster Encoding 3-Phenoxybenzoate 1',2'-Dioxygenase in Sphingobium wenxiniae JZ-1.</title>
        <authorList>
            <person name="Wang C."/>
            <person name="Chen Q."/>
            <person name="Wang R."/>
            <person name="Shi C."/>
            <person name="Yan X."/>
            <person name="He J."/>
            <person name="Hong Q."/>
            <person name="Li S."/>
        </authorList>
    </citation>
    <scope>NUCLEOTIDE SEQUENCE</scope>
    <source>
        <strain evidence="9">JZ-1</strain>
        <plasmid evidence="9">pPBA</plasmid>
    </source>
</reference>
<dbReference type="InterPro" id="IPR004346">
    <property type="entry name" value="CagE_TrbE_VirB"/>
</dbReference>
<evidence type="ECO:0000259" key="7">
    <source>
        <dbReference type="Pfam" id="PF03135"/>
    </source>
</evidence>
<feature type="domain" description="TraG P-loop" evidence="8">
    <location>
        <begin position="581"/>
        <end position="702"/>
    </location>
</feature>
<accession>A0A059U178</accession>
<dbReference type="PANTHER" id="PTHR30121">
    <property type="entry name" value="UNCHARACTERIZED PROTEIN YJGR-RELATED"/>
    <property type="match status" value="1"/>
</dbReference>
<name>A0A059U178_SPHWJ</name>
<keyword evidence="9" id="KW-0614">Plasmid</keyword>
<sequence>MVVVFGKSALAEKVPFDKARREEMPEKFLPYSRHVNEHVVALDNGDLMLMLELDGRPFETSDVRDLNDWHTRLNGVWRNIHDERLSIWTHMLRMRVRDYPGGTFRSHFAAKLDQKYYERMTAERMFRNRFFMTVVIRPTANATDKLMDFLRKKQEDKNANIAEALELLEDKVRDLEKLLLRVRPRRVGIYEHRGLLFSEPLEILNQVMTGRYRRCPLVRGRLGSALYASRAIIGAETFEVRDADHSMFGGIFGIREYPSSTTPRQFESLLSVDFSLAITQSFTFLSRTAATERFRLRQTQMANAGDKAISQMDELIDAADDLQSNRFVLGDHHFTLTVFAEDLKKLRDNMSIARAALADTGMVAARESAALEAAYWSQLVGNFAWRARPAPITSYNFSAFSPFHTFPAGHEDGNHWGPAVALLKTSARSPYYFNFHSADLGHSMVIGPSGGGKTVLVNFLMAQLEKFNARHIFIDKDQGAEIFVRASGGTYLALRNGEPTGFAPLKALDNTASHRAFLGRFIRQLVKQEGAPITVQESHLIDDGIEAVMKLPREQRSLSALRTMLGMSDSGGVGARLVKWTSEGNLGWVFDNEEDSMSLEARFVGFDMTDFLENAEIRTPVMLYLFERIDALLTGERMVIAIDEFWKALADPAFTAFAQDGLKTYRKRNAFLVFATQSPADALRSTISHSILEQVATKIFLPNPFGQRRDYIEGFSLSEAEFKLVREELSPESRKFLVKQGHDSVVVGLDLIGMDDELAVLSGRAETTGVAREVIAELGNDPKLWLPEFHRRRRPS</sequence>
<dbReference type="GO" id="GO:0005524">
    <property type="term" value="F:ATP binding"/>
    <property type="evidence" value="ECO:0007669"/>
    <property type="project" value="UniProtKB-KW"/>
</dbReference>
<evidence type="ECO:0000256" key="3">
    <source>
        <dbReference type="ARBA" id="ARBA00022840"/>
    </source>
</evidence>
<proteinExistence type="inferred from homology"/>
<feature type="coiled-coil region" evidence="6">
    <location>
        <begin position="147"/>
        <end position="181"/>
    </location>
</feature>
<geneLocation type="plasmid" evidence="9">
    <name>pPBA</name>
</geneLocation>
<feature type="domain" description="CagE TrbE VirB component of type IV transporter system central" evidence="7">
    <location>
        <begin position="186"/>
        <end position="388"/>
    </location>
</feature>
<dbReference type="Pfam" id="PF19044">
    <property type="entry name" value="P-loop_TraG"/>
    <property type="match status" value="1"/>
</dbReference>
<protein>
    <recommendedName>
        <fullName evidence="5">Type IV secretion system protein virB4</fullName>
    </recommendedName>
</protein>
<keyword evidence="4" id="KW-0843">Virulence</keyword>
<dbReference type="InterPro" id="IPR018145">
    <property type="entry name" value="CagE_TrbE_VirB_cntrl_dom"/>
</dbReference>
<evidence type="ECO:0000256" key="4">
    <source>
        <dbReference type="ARBA" id="ARBA00023026"/>
    </source>
</evidence>
<keyword evidence="3" id="KW-0067">ATP-binding</keyword>
<dbReference type="PANTHER" id="PTHR30121:SF12">
    <property type="entry name" value="TYPE IV SECRETION SYSTEM PROTEIN CAGE"/>
    <property type="match status" value="1"/>
</dbReference>
<evidence type="ECO:0000256" key="5">
    <source>
        <dbReference type="ARBA" id="ARBA00023635"/>
    </source>
</evidence>
<keyword evidence="2" id="KW-0547">Nucleotide-binding</keyword>
<evidence type="ECO:0000256" key="1">
    <source>
        <dbReference type="ARBA" id="ARBA00006512"/>
    </source>
</evidence>
<evidence type="ECO:0000259" key="8">
    <source>
        <dbReference type="Pfam" id="PF19044"/>
    </source>
</evidence>
<dbReference type="Pfam" id="PF03135">
    <property type="entry name" value="CagE_TrbE_VirB"/>
    <property type="match status" value="1"/>
</dbReference>
<comment type="similarity">
    <text evidence="1">Belongs to the TrbE/VirB4 family.</text>
</comment>
<dbReference type="SUPFAM" id="SSF52540">
    <property type="entry name" value="P-loop containing nucleoside triphosphate hydrolases"/>
    <property type="match status" value="1"/>
</dbReference>
<organism evidence="9">
    <name type="scientific">Sphingobium wenxiniae (strain DSM 21828 / CGMCC 1.7748 / JZ-1)</name>
    <dbReference type="NCBI Taxonomy" id="595605"/>
    <lineage>
        <taxon>Bacteria</taxon>
        <taxon>Pseudomonadati</taxon>
        <taxon>Pseudomonadota</taxon>
        <taxon>Alphaproteobacteria</taxon>
        <taxon>Sphingomonadales</taxon>
        <taxon>Sphingomonadaceae</taxon>
        <taxon>Sphingobium</taxon>
    </lineage>
</organism>